<dbReference type="InterPro" id="IPR036188">
    <property type="entry name" value="FAD/NAD-bd_sf"/>
</dbReference>
<evidence type="ECO:0000313" key="6">
    <source>
        <dbReference type="Proteomes" id="UP000292702"/>
    </source>
</evidence>
<sequence>MSSPKFRVAICGGGIGGLICALALSRYPDIQVDVYEAAREMAEIGAGIGLWPRTWKILQSLGLENDLAEAAVSRPTNLPRVAFTFRKGDQPLGLTFNQLVTPGGLITFHRPDFQKVILKHLPPSCRTHTHKRLVSYLHGPASSSAQPPIHLHFRDGSTAVCDVLIGADGIKSAVRGTMLRELASQAQAAGKPEEAQQHLAGIEPRWSGASMFRTTFSADLLRQHLPGHRVLREPLVYLGKDTQLTVYPISRGSRINFAATVANFDQEGSTFEGPWVEDVPPFDLINHFSRWEPEVQSLLQCIETVGRWSMHTVVPLKTFVSGRVALLGDAAHAMLPYQGAGACQAIEDALLLSELLGHPLTTPFTLPRALSIYDTTRRPFAQHVAETSRENGLLYTLNYPGLRFDRPEDRDEDNKMRRLGEVYYRIRRNWAWAWETTVEGDVERARGMLEGGGSVNGVAAAS</sequence>
<dbReference type="GO" id="GO:0016491">
    <property type="term" value="F:oxidoreductase activity"/>
    <property type="evidence" value="ECO:0007669"/>
    <property type="project" value="UniProtKB-KW"/>
</dbReference>
<keyword evidence="1" id="KW-0285">Flavoprotein</keyword>
<reference evidence="5 6" key="1">
    <citation type="submission" date="2018-11" db="EMBL/GenBank/DDBJ databases">
        <title>Genome assembly of Steccherinum ochraceum LE-BIN_3174, the white-rot fungus of the Steccherinaceae family (The Residual Polyporoid clade, Polyporales, Basidiomycota).</title>
        <authorList>
            <person name="Fedorova T.V."/>
            <person name="Glazunova O.A."/>
            <person name="Landesman E.O."/>
            <person name="Moiseenko K.V."/>
            <person name="Psurtseva N.V."/>
            <person name="Savinova O.S."/>
            <person name="Shakhova N.V."/>
            <person name="Tyazhelova T.V."/>
            <person name="Vasina D.V."/>
        </authorList>
    </citation>
    <scope>NUCLEOTIDE SEQUENCE [LARGE SCALE GENOMIC DNA]</scope>
    <source>
        <strain evidence="5 6">LE-BIN_3174</strain>
    </source>
</reference>
<dbReference type="InterPro" id="IPR002938">
    <property type="entry name" value="FAD-bd"/>
</dbReference>
<dbReference type="Gene3D" id="3.50.50.60">
    <property type="entry name" value="FAD/NAD(P)-binding domain"/>
    <property type="match status" value="1"/>
</dbReference>
<keyword evidence="3" id="KW-0560">Oxidoreductase</keyword>
<dbReference type="InterPro" id="IPR051104">
    <property type="entry name" value="FAD_monoxygenase"/>
</dbReference>
<accession>A0A4R0RPH3</accession>
<keyword evidence="6" id="KW-1185">Reference proteome</keyword>
<dbReference type="OrthoDB" id="417877at2759"/>
<dbReference type="SUPFAM" id="SSF51905">
    <property type="entry name" value="FAD/NAD(P)-binding domain"/>
    <property type="match status" value="1"/>
</dbReference>
<dbReference type="STRING" id="92696.A0A4R0RPH3"/>
<dbReference type="GO" id="GO:0044550">
    <property type="term" value="P:secondary metabolite biosynthetic process"/>
    <property type="evidence" value="ECO:0007669"/>
    <property type="project" value="TreeGrafter"/>
</dbReference>
<proteinExistence type="predicted"/>
<comment type="caution">
    <text evidence="5">The sequence shown here is derived from an EMBL/GenBank/DDBJ whole genome shotgun (WGS) entry which is preliminary data.</text>
</comment>
<dbReference type="EMBL" id="RWJN01000078">
    <property type="protein sequence ID" value="TCD68035.1"/>
    <property type="molecule type" value="Genomic_DNA"/>
</dbReference>
<evidence type="ECO:0000256" key="1">
    <source>
        <dbReference type="ARBA" id="ARBA00022630"/>
    </source>
</evidence>
<evidence type="ECO:0000256" key="3">
    <source>
        <dbReference type="ARBA" id="ARBA00023002"/>
    </source>
</evidence>
<dbReference type="Pfam" id="PF01494">
    <property type="entry name" value="FAD_binding_3"/>
    <property type="match status" value="1"/>
</dbReference>
<feature type="domain" description="FAD-binding" evidence="4">
    <location>
        <begin position="7"/>
        <end position="387"/>
    </location>
</feature>
<protein>
    <recommendedName>
        <fullName evidence="4">FAD-binding domain-containing protein</fullName>
    </recommendedName>
</protein>
<evidence type="ECO:0000313" key="5">
    <source>
        <dbReference type="EMBL" id="TCD68035.1"/>
    </source>
</evidence>
<dbReference type="PANTHER" id="PTHR46720">
    <property type="entry name" value="HYDROXYLASE, PUTATIVE (AFU_ORTHOLOGUE AFUA_3G01460)-RELATED"/>
    <property type="match status" value="1"/>
</dbReference>
<evidence type="ECO:0000259" key="4">
    <source>
        <dbReference type="Pfam" id="PF01494"/>
    </source>
</evidence>
<dbReference type="PRINTS" id="PR00420">
    <property type="entry name" value="RNGMNOXGNASE"/>
</dbReference>
<evidence type="ECO:0000256" key="2">
    <source>
        <dbReference type="ARBA" id="ARBA00022827"/>
    </source>
</evidence>
<dbReference type="GO" id="GO:0071949">
    <property type="term" value="F:FAD binding"/>
    <property type="evidence" value="ECO:0007669"/>
    <property type="project" value="InterPro"/>
</dbReference>
<gene>
    <name evidence="5" type="ORF">EIP91_011646</name>
</gene>
<dbReference type="SUPFAM" id="SSF54373">
    <property type="entry name" value="FAD-linked reductases, C-terminal domain"/>
    <property type="match status" value="1"/>
</dbReference>
<name>A0A4R0RPH3_9APHY</name>
<organism evidence="5 6">
    <name type="scientific">Steccherinum ochraceum</name>
    <dbReference type="NCBI Taxonomy" id="92696"/>
    <lineage>
        <taxon>Eukaryota</taxon>
        <taxon>Fungi</taxon>
        <taxon>Dikarya</taxon>
        <taxon>Basidiomycota</taxon>
        <taxon>Agaricomycotina</taxon>
        <taxon>Agaricomycetes</taxon>
        <taxon>Polyporales</taxon>
        <taxon>Steccherinaceae</taxon>
        <taxon>Steccherinum</taxon>
    </lineage>
</organism>
<dbReference type="Proteomes" id="UP000292702">
    <property type="component" value="Unassembled WGS sequence"/>
</dbReference>
<dbReference type="AlphaFoldDB" id="A0A4R0RPH3"/>
<keyword evidence="2" id="KW-0274">FAD</keyword>
<dbReference type="PANTHER" id="PTHR46720:SF3">
    <property type="entry name" value="FAD-BINDING DOMAIN-CONTAINING PROTEIN-RELATED"/>
    <property type="match status" value="1"/>
</dbReference>